<keyword evidence="2" id="KW-0812">Transmembrane</keyword>
<feature type="region of interest" description="Disordered" evidence="1">
    <location>
        <begin position="225"/>
        <end position="247"/>
    </location>
</feature>
<dbReference type="Proteomes" id="UP001321749">
    <property type="component" value="Unassembled WGS sequence"/>
</dbReference>
<feature type="transmembrane region" description="Helical" evidence="2">
    <location>
        <begin position="193"/>
        <end position="217"/>
    </location>
</feature>
<evidence type="ECO:0000313" key="4">
    <source>
        <dbReference type="Proteomes" id="UP001321749"/>
    </source>
</evidence>
<comment type="caution">
    <text evidence="3">The sequence shown here is derived from an EMBL/GenBank/DDBJ whole genome shotgun (WGS) entry which is preliminary data.</text>
</comment>
<evidence type="ECO:0000256" key="2">
    <source>
        <dbReference type="SAM" id="Phobius"/>
    </source>
</evidence>
<name>A0AAV9HPL5_9PEZI</name>
<protein>
    <submittedName>
        <fullName evidence="3">Uncharacterized protein</fullName>
    </submittedName>
</protein>
<proteinExistence type="predicted"/>
<dbReference type="AlphaFoldDB" id="A0AAV9HPL5"/>
<dbReference type="EMBL" id="MU864989">
    <property type="protein sequence ID" value="KAK4461548.1"/>
    <property type="molecule type" value="Genomic_DNA"/>
</dbReference>
<evidence type="ECO:0000313" key="3">
    <source>
        <dbReference type="EMBL" id="KAK4461548.1"/>
    </source>
</evidence>
<gene>
    <name evidence="3" type="ORF">QBC42DRAFT_347134</name>
</gene>
<feature type="region of interest" description="Disordered" evidence="1">
    <location>
        <begin position="166"/>
        <end position="185"/>
    </location>
</feature>
<evidence type="ECO:0000256" key="1">
    <source>
        <dbReference type="SAM" id="MobiDB-lite"/>
    </source>
</evidence>
<reference evidence="3" key="2">
    <citation type="submission" date="2023-06" db="EMBL/GenBank/DDBJ databases">
        <authorList>
            <consortium name="Lawrence Berkeley National Laboratory"/>
            <person name="Mondo S.J."/>
            <person name="Hensen N."/>
            <person name="Bonometti L."/>
            <person name="Westerberg I."/>
            <person name="Brannstrom I.O."/>
            <person name="Guillou S."/>
            <person name="Cros-Aarteil S."/>
            <person name="Calhoun S."/>
            <person name="Haridas S."/>
            <person name="Kuo A."/>
            <person name="Pangilinan J."/>
            <person name="Riley R."/>
            <person name="Labutti K."/>
            <person name="Andreopoulos B."/>
            <person name="Lipzen A."/>
            <person name="Chen C."/>
            <person name="Yanf M."/>
            <person name="Daum C."/>
            <person name="Ng V."/>
            <person name="Clum A."/>
            <person name="Steindorff A."/>
            <person name="Ohm R."/>
            <person name="Martin F."/>
            <person name="Silar P."/>
            <person name="Natvig D."/>
            <person name="Lalanne C."/>
            <person name="Gautier V."/>
            <person name="Ament-Velasquez S.L."/>
            <person name="Kruys A."/>
            <person name="Hutchinson M.I."/>
            <person name="Powell A.J."/>
            <person name="Barry K."/>
            <person name="Miller A.N."/>
            <person name="Grigoriev I.V."/>
            <person name="Debuchy R."/>
            <person name="Gladieux P."/>
            <person name="Thoren M.H."/>
            <person name="Johannesson H."/>
        </authorList>
    </citation>
    <scope>NUCLEOTIDE SEQUENCE</scope>
    <source>
        <strain evidence="3">PSN324</strain>
    </source>
</reference>
<keyword evidence="4" id="KW-1185">Reference proteome</keyword>
<feature type="region of interest" description="Disordered" evidence="1">
    <location>
        <begin position="305"/>
        <end position="333"/>
    </location>
</feature>
<keyword evidence="2" id="KW-0472">Membrane</keyword>
<sequence length="425" mass="44851">METRPAGAYPSRWALPCGPITNANYGPGYFWGPPVSSPTTPFTWASSCGPSGWDLETASTTAGLPRLGVPSSVAYYSPAICPSGYTVACTWGNTGQGPTPTSGETAVNCLPSGYACGTLLFDGIKSTEDWAPMIPIRWAQSDLSTLETHPLTPGLFMATVTSSSRTRMALPTGSSSSSSTTDEMPREKTLSNAAIAGIAIGAIAGAILLIGLLVVLIRKRRAQAKAQSAGSDGDSPVGPEGDGNSGAKAMVTELDTSREAPPTAELPHFHQTAHEIDSERKLQYEAQEMPVDQPPHPRQVVVAPSAQTESTTVVPNNQSQAPLSSPAAGSPEAHAVSRLGPEHYTQDKEVVEVPFNAVAHGDYGQHSSTAAAGAGRDELAMLLQRQSQIEAQKQRLIQLQQLDEEEEMVRRRIAELQRGNPRAGS</sequence>
<keyword evidence="2" id="KW-1133">Transmembrane helix</keyword>
<reference evidence="3" key="1">
    <citation type="journal article" date="2023" name="Mol. Phylogenet. Evol.">
        <title>Genome-scale phylogeny and comparative genomics of the fungal order Sordariales.</title>
        <authorList>
            <person name="Hensen N."/>
            <person name="Bonometti L."/>
            <person name="Westerberg I."/>
            <person name="Brannstrom I.O."/>
            <person name="Guillou S."/>
            <person name="Cros-Aarteil S."/>
            <person name="Calhoun S."/>
            <person name="Haridas S."/>
            <person name="Kuo A."/>
            <person name="Mondo S."/>
            <person name="Pangilinan J."/>
            <person name="Riley R."/>
            <person name="LaButti K."/>
            <person name="Andreopoulos B."/>
            <person name="Lipzen A."/>
            <person name="Chen C."/>
            <person name="Yan M."/>
            <person name="Daum C."/>
            <person name="Ng V."/>
            <person name="Clum A."/>
            <person name="Steindorff A."/>
            <person name="Ohm R.A."/>
            <person name="Martin F."/>
            <person name="Silar P."/>
            <person name="Natvig D.O."/>
            <person name="Lalanne C."/>
            <person name="Gautier V."/>
            <person name="Ament-Velasquez S.L."/>
            <person name="Kruys A."/>
            <person name="Hutchinson M.I."/>
            <person name="Powell A.J."/>
            <person name="Barry K."/>
            <person name="Miller A.N."/>
            <person name="Grigoriev I.V."/>
            <person name="Debuchy R."/>
            <person name="Gladieux P."/>
            <person name="Hiltunen Thoren M."/>
            <person name="Johannesson H."/>
        </authorList>
    </citation>
    <scope>NUCLEOTIDE SEQUENCE</scope>
    <source>
        <strain evidence="3">PSN324</strain>
    </source>
</reference>
<accession>A0AAV9HPL5</accession>
<organism evidence="3 4">
    <name type="scientific">Cladorrhinum samala</name>
    <dbReference type="NCBI Taxonomy" id="585594"/>
    <lineage>
        <taxon>Eukaryota</taxon>
        <taxon>Fungi</taxon>
        <taxon>Dikarya</taxon>
        <taxon>Ascomycota</taxon>
        <taxon>Pezizomycotina</taxon>
        <taxon>Sordariomycetes</taxon>
        <taxon>Sordariomycetidae</taxon>
        <taxon>Sordariales</taxon>
        <taxon>Podosporaceae</taxon>
        <taxon>Cladorrhinum</taxon>
    </lineage>
</organism>
<feature type="compositionally biased region" description="Polar residues" evidence="1">
    <location>
        <begin position="305"/>
        <end position="323"/>
    </location>
</feature>